<dbReference type="GO" id="GO:0004176">
    <property type="term" value="F:ATP-dependent peptidase activity"/>
    <property type="evidence" value="ECO:0007669"/>
    <property type="project" value="InterPro"/>
</dbReference>
<evidence type="ECO:0000313" key="3">
    <source>
        <dbReference type="EMBL" id="PPS01398.1"/>
    </source>
</evidence>
<feature type="domain" description="Peptidase M41" evidence="2">
    <location>
        <begin position="62"/>
        <end position="107"/>
    </location>
</feature>
<name>A0A2P5XDI7_GOSBA</name>
<sequence length="239" mass="25973">MSDDIDVKAIARGTPGFNGALANLVNIAAIKAAVEGADKLTAAQLEYAKDRILMGTERKTMFLTEESKKLTAYHESGHAIVAFNTEGAHPIHKATIMPRGSALGMVTTAAFKVAEELIFGQDHITTGASSDLHTATELAQYMVSNCGMSDTIGPVHIKERPSSEMQSRIDAEVVKLLREAYDRVKALLKKQEKALHALASALLEYETLSAEEIKRILLPYREGRLPEQQEQGEGELALA</sequence>
<evidence type="ECO:0000259" key="2">
    <source>
        <dbReference type="Pfam" id="PF01434"/>
    </source>
</evidence>
<dbReference type="GO" id="GO:0005524">
    <property type="term" value="F:ATP binding"/>
    <property type="evidence" value="ECO:0007669"/>
    <property type="project" value="InterPro"/>
</dbReference>
<dbReference type="PANTHER" id="PTHR23076:SF97">
    <property type="entry name" value="ATP-DEPENDENT ZINC METALLOPROTEASE YME1L1"/>
    <property type="match status" value="1"/>
</dbReference>
<protein>
    <recommendedName>
        <fullName evidence="2">Peptidase M41 domain-containing protein</fullName>
    </recommendedName>
</protein>
<dbReference type="GO" id="GO:0004222">
    <property type="term" value="F:metalloendopeptidase activity"/>
    <property type="evidence" value="ECO:0007669"/>
    <property type="project" value="InterPro"/>
</dbReference>
<proteinExistence type="predicted"/>
<dbReference type="InterPro" id="IPR037219">
    <property type="entry name" value="Peptidase_M41-like"/>
</dbReference>
<evidence type="ECO:0000313" key="4">
    <source>
        <dbReference type="Proteomes" id="UP000239757"/>
    </source>
</evidence>
<evidence type="ECO:0000256" key="1">
    <source>
        <dbReference type="ARBA" id="ARBA00022946"/>
    </source>
</evidence>
<dbReference type="EMBL" id="KZ665117">
    <property type="protein sequence ID" value="PPS01398.1"/>
    <property type="molecule type" value="Genomic_DNA"/>
</dbReference>
<dbReference type="Proteomes" id="UP000239757">
    <property type="component" value="Unassembled WGS sequence"/>
</dbReference>
<dbReference type="SUPFAM" id="SSF140990">
    <property type="entry name" value="FtsH protease domain-like"/>
    <property type="match status" value="1"/>
</dbReference>
<dbReference type="Gene3D" id="1.10.8.60">
    <property type="match status" value="1"/>
</dbReference>
<dbReference type="OrthoDB" id="1413014at2759"/>
<reference evidence="3 4" key="1">
    <citation type="submission" date="2015-01" db="EMBL/GenBank/DDBJ databases">
        <title>Genome of allotetraploid Gossypium barbadense reveals genomic plasticity and fiber elongation in cotton evolution.</title>
        <authorList>
            <person name="Chen X."/>
            <person name="Liu X."/>
            <person name="Zhao B."/>
            <person name="Zheng H."/>
            <person name="Hu Y."/>
            <person name="Lu G."/>
            <person name="Yang C."/>
            <person name="Chen J."/>
            <person name="Shan C."/>
            <person name="Zhang L."/>
            <person name="Zhou Y."/>
            <person name="Wang L."/>
            <person name="Guo W."/>
            <person name="Bai Y."/>
            <person name="Ruan J."/>
            <person name="Shangguan X."/>
            <person name="Mao Y."/>
            <person name="Jiang J."/>
            <person name="Zhu Y."/>
            <person name="Lei J."/>
            <person name="Kang H."/>
            <person name="Chen S."/>
            <person name="He X."/>
            <person name="Wang R."/>
            <person name="Wang Y."/>
            <person name="Chen J."/>
            <person name="Wang L."/>
            <person name="Yu S."/>
            <person name="Wang B."/>
            <person name="Wei J."/>
            <person name="Song S."/>
            <person name="Lu X."/>
            <person name="Gao Z."/>
            <person name="Gu W."/>
            <person name="Deng X."/>
            <person name="Ma D."/>
            <person name="Wang S."/>
            <person name="Liang W."/>
            <person name="Fang L."/>
            <person name="Cai C."/>
            <person name="Zhu X."/>
            <person name="Zhou B."/>
            <person name="Zhang Y."/>
            <person name="Chen Z."/>
            <person name="Xu S."/>
            <person name="Zhu R."/>
            <person name="Wang S."/>
            <person name="Zhang T."/>
            <person name="Zhao G."/>
        </authorList>
    </citation>
    <scope>NUCLEOTIDE SEQUENCE [LARGE SCALE GENOMIC DNA]</scope>
    <source>
        <strain evidence="4">cv. Xinhai21</strain>
        <tissue evidence="3">Leaf</tissue>
    </source>
</reference>
<dbReference type="GO" id="GO:0009507">
    <property type="term" value="C:chloroplast"/>
    <property type="evidence" value="ECO:0007669"/>
    <property type="project" value="TreeGrafter"/>
</dbReference>
<accession>A0A2P5XDI7</accession>
<dbReference type="GO" id="GO:0006508">
    <property type="term" value="P:proteolysis"/>
    <property type="evidence" value="ECO:0007669"/>
    <property type="project" value="InterPro"/>
</dbReference>
<dbReference type="Gene3D" id="1.20.58.760">
    <property type="entry name" value="Peptidase M41"/>
    <property type="match status" value="2"/>
</dbReference>
<dbReference type="AlphaFoldDB" id="A0A2P5XDI7"/>
<keyword evidence="1" id="KW-0809">Transit peptide</keyword>
<feature type="domain" description="Peptidase M41" evidence="2">
    <location>
        <begin position="112"/>
        <end position="216"/>
    </location>
</feature>
<organism evidence="3 4">
    <name type="scientific">Gossypium barbadense</name>
    <name type="common">Sea Island cotton</name>
    <name type="synonym">Hibiscus barbadensis</name>
    <dbReference type="NCBI Taxonomy" id="3634"/>
    <lineage>
        <taxon>Eukaryota</taxon>
        <taxon>Viridiplantae</taxon>
        <taxon>Streptophyta</taxon>
        <taxon>Embryophyta</taxon>
        <taxon>Tracheophyta</taxon>
        <taxon>Spermatophyta</taxon>
        <taxon>Magnoliopsida</taxon>
        <taxon>eudicotyledons</taxon>
        <taxon>Gunneridae</taxon>
        <taxon>Pentapetalae</taxon>
        <taxon>rosids</taxon>
        <taxon>malvids</taxon>
        <taxon>Malvales</taxon>
        <taxon>Malvaceae</taxon>
        <taxon>Malvoideae</taxon>
        <taxon>Gossypium</taxon>
    </lineage>
</organism>
<gene>
    <name evidence="3" type="ORF">GOBAR_AA19260</name>
</gene>
<dbReference type="GO" id="GO:0045037">
    <property type="term" value="P:protein import into chloroplast stroma"/>
    <property type="evidence" value="ECO:0007669"/>
    <property type="project" value="TreeGrafter"/>
</dbReference>
<dbReference type="Pfam" id="PF01434">
    <property type="entry name" value="Peptidase_M41"/>
    <property type="match status" value="2"/>
</dbReference>
<dbReference type="PANTHER" id="PTHR23076">
    <property type="entry name" value="METALLOPROTEASE M41 FTSH"/>
    <property type="match status" value="1"/>
</dbReference>
<dbReference type="InterPro" id="IPR000642">
    <property type="entry name" value="Peptidase_M41"/>
</dbReference>